<dbReference type="Proteomes" id="UP000001312">
    <property type="component" value="Unassembled WGS sequence"/>
</dbReference>
<dbReference type="EMBL" id="CH476629">
    <property type="protein sequence ID" value="EDO04913.1"/>
    <property type="molecule type" value="Genomic_DNA"/>
</dbReference>
<name>A7EPZ7_SCLS1</name>
<dbReference type="KEGG" id="ssl:SS1G_07396"/>
<dbReference type="AlphaFoldDB" id="A7EPZ7"/>
<dbReference type="HOGENOM" id="CLU_2924092_0_0_1"/>
<sequence length="61" mass="6959">MHGDWERTANYSQTESFPQADSVENLGEDQRCDIFRKVSKRFDISVAIVIGKVAMCTSQYV</sequence>
<gene>
    <name evidence="2" type="ORF">SS1G_07396</name>
</gene>
<dbReference type="RefSeq" id="XP_001591950.1">
    <property type="nucleotide sequence ID" value="XM_001591900.1"/>
</dbReference>
<keyword evidence="3" id="KW-1185">Reference proteome</keyword>
<proteinExistence type="predicted"/>
<protein>
    <submittedName>
        <fullName evidence="2">Uncharacterized protein</fullName>
    </submittedName>
</protein>
<dbReference type="GeneID" id="5488127"/>
<evidence type="ECO:0000313" key="3">
    <source>
        <dbReference type="Proteomes" id="UP000001312"/>
    </source>
</evidence>
<evidence type="ECO:0000313" key="2">
    <source>
        <dbReference type="EMBL" id="EDO04913.1"/>
    </source>
</evidence>
<dbReference type="InParanoid" id="A7EPZ7"/>
<evidence type="ECO:0000256" key="1">
    <source>
        <dbReference type="SAM" id="MobiDB-lite"/>
    </source>
</evidence>
<feature type="compositionally biased region" description="Polar residues" evidence="1">
    <location>
        <begin position="9"/>
        <end position="19"/>
    </location>
</feature>
<feature type="region of interest" description="Disordered" evidence="1">
    <location>
        <begin position="1"/>
        <end position="24"/>
    </location>
</feature>
<organism evidence="2 3">
    <name type="scientific">Sclerotinia sclerotiorum (strain ATCC 18683 / 1980 / Ss-1)</name>
    <name type="common">White mold</name>
    <name type="synonym">Whetzelinia sclerotiorum</name>
    <dbReference type="NCBI Taxonomy" id="665079"/>
    <lineage>
        <taxon>Eukaryota</taxon>
        <taxon>Fungi</taxon>
        <taxon>Dikarya</taxon>
        <taxon>Ascomycota</taxon>
        <taxon>Pezizomycotina</taxon>
        <taxon>Leotiomycetes</taxon>
        <taxon>Helotiales</taxon>
        <taxon>Sclerotiniaceae</taxon>
        <taxon>Sclerotinia</taxon>
    </lineage>
</organism>
<accession>A7EPZ7</accession>
<reference evidence="3" key="1">
    <citation type="journal article" date="2011" name="PLoS Genet.">
        <title>Genomic analysis of the necrotrophic fungal pathogens Sclerotinia sclerotiorum and Botrytis cinerea.</title>
        <authorList>
            <person name="Amselem J."/>
            <person name="Cuomo C.A."/>
            <person name="van Kan J.A."/>
            <person name="Viaud M."/>
            <person name="Benito E.P."/>
            <person name="Couloux A."/>
            <person name="Coutinho P.M."/>
            <person name="de Vries R.P."/>
            <person name="Dyer P.S."/>
            <person name="Fillinger S."/>
            <person name="Fournier E."/>
            <person name="Gout L."/>
            <person name="Hahn M."/>
            <person name="Kohn L."/>
            <person name="Lapalu N."/>
            <person name="Plummer K.M."/>
            <person name="Pradier J.M."/>
            <person name="Quevillon E."/>
            <person name="Sharon A."/>
            <person name="Simon A."/>
            <person name="ten Have A."/>
            <person name="Tudzynski B."/>
            <person name="Tudzynski P."/>
            <person name="Wincker P."/>
            <person name="Andrew M."/>
            <person name="Anthouard V."/>
            <person name="Beever R.E."/>
            <person name="Beffa R."/>
            <person name="Benoit I."/>
            <person name="Bouzid O."/>
            <person name="Brault B."/>
            <person name="Chen Z."/>
            <person name="Choquer M."/>
            <person name="Collemare J."/>
            <person name="Cotton P."/>
            <person name="Danchin E.G."/>
            <person name="Da Silva C."/>
            <person name="Gautier A."/>
            <person name="Giraud C."/>
            <person name="Giraud T."/>
            <person name="Gonzalez C."/>
            <person name="Grossetete S."/>
            <person name="Guldener U."/>
            <person name="Henrissat B."/>
            <person name="Howlett B.J."/>
            <person name="Kodira C."/>
            <person name="Kretschmer M."/>
            <person name="Lappartient A."/>
            <person name="Leroch M."/>
            <person name="Levis C."/>
            <person name="Mauceli E."/>
            <person name="Neuveglise C."/>
            <person name="Oeser B."/>
            <person name="Pearson M."/>
            <person name="Poulain J."/>
            <person name="Poussereau N."/>
            <person name="Quesneville H."/>
            <person name="Rascle C."/>
            <person name="Schumacher J."/>
            <person name="Segurens B."/>
            <person name="Sexton A."/>
            <person name="Silva E."/>
            <person name="Sirven C."/>
            <person name="Soanes D.M."/>
            <person name="Talbot N.J."/>
            <person name="Templeton M."/>
            <person name="Yandava C."/>
            <person name="Yarden O."/>
            <person name="Zeng Q."/>
            <person name="Rollins J.A."/>
            <person name="Lebrun M.H."/>
            <person name="Dickman M."/>
        </authorList>
    </citation>
    <scope>NUCLEOTIDE SEQUENCE [LARGE SCALE GENOMIC DNA]</scope>
    <source>
        <strain evidence="3">ATCC 18683 / 1980 / Ss-1</strain>
    </source>
</reference>